<protein>
    <recommendedName>
        <fullName evidence="6">Platelet-derived growth factor (PDGF) family profile domain-containing protein</fullName>
    </recommendedName>
</protein>
<dbReference type="GO" id="GO:0051781">
    <property type="term" value="P:positive regulation of cell division"/>
    <property type="evidence" value="ECO:0007669"/>
    <property type="project" value="UniProtKB-KW"/>
</dbReference>
<dbReference type="SUPFAM" id="SSF57501">
    <property type="entry name" value="Cystine-knot cytokines"/>
    <property type="match status" value="1"/>
</dbReference>
<evidence type="ECO:0000256" key="4">
    <source>
        <dbReference type="RuleBase" id="RU003818"/>
    </source>
</evidence>
<keyword evidence="5" id="KW-0732">Signal</keyword>
<dbReference type="EMBL" id="JAPTSV010000011">
    <property type="protein sequence ID" value="KAJ1522470.1"/>
    <property type="molecule type" value="Genomic_DNA"/>
</dbReference>
<reference evidence="7" key="1">
    <citation type="submission" date="2022-12" db="EMBL/GenBank/DDBJ databases">
        <title>Chromosome-level genome assembly of the bean flower thrips Megalurothrips usitatus.</title>
        <authorList>
            <person name="Ma L."/>
            <person name="Liu Q."/>
            <person name="Li H."/>
            <person name="Cai W."/>
        </authorList>
    </citation>
    <scope>NUCLEOTIDE SEQUENCE</scope>
    <source>
        <strain evidence="7">Cailab_2022a</strain>
    </source>
</reference>
<proteinExistence type="inferred from homology"/>
<name>A0AAV7XD72_9NEOP</name>
<feature type="signal peptide" evidence="5">
    <location>
        <begin position="1"/>
        <end position="20"/>
    </location>
</feature>
<evidence type="ECO:0000256" key="5">
    <source>
        <dbReference type="SAM" id="SignalP"/>
    </source>
</evidence>
<dbReference type="GO" id="GO:0008083">
    <property type="term" value="F:growth factor activity"/>
    <property type="evidence" value="ECO:0007669"/>
    <property type="project" value="UniProtKB-KW"/>
</dbReference>
<dbReference type="Proteomes" id="UP001075354">
    <property type="component" value="Chromosome 11"/>
</dbReference>
<keyword evidence="3" id="KW-0497">Mitogen</keyword>
<dbReference type="SMART" id="SM00141">
    <property type="entry name" value="PDGF"/>
    <property type="match status" value="1"/>
</dbReference>
<dbReference type="GO" id="GO:0008284">
    <property type="term" value="P:positive regulation of cell population proliferation"/>
    <property type="evidence" value="ECO:0007669"/>
    <property type="project" value="TreeGrafter"/>
</dbReference>
<dbReference type="PANTHER" id="PTHR11633">
    <property type="entry name" value="PLATELET-DERIVED GROWTH FACTOR"/>
    <property type="match status" value="1"/>
</dbReference>
<sequence>MKAAAAALVVLTVAVVWASAQRRPRNDVIIFPGPVERQSAPQTGSSLLDLLTPQQMDELDTLDNVEDVIALLSPSGSLVLMEPPVQMIRKTQVFESRSAYFSQKVQLRRQNSTTSLFAQAKCLPRNRTVCLPKPAGLHQMYFPSCVEIEQCEGCCFSNPMRSCQPLKAENVAIEVNLLETNDSKKREKLEVFVEKHTKCGCRCITKKKDCTAKQRYNETKCVCQCKNESMERECRAVGNIKTWDRNKCECVCLETEHCATGLHFNTDTCRCEKAW</sequence>
<evidence type="ECO:0000313" key="7">
    <source>
        <dbReference type="EMBL" id="KAJ1522470.1"/>
    </source>
</evidence>
<gene>
    <name evidence="7" type="ORF">ONE63_001660</name>
</gene>
<evidence type="ECO:0000256" key="2">
    <source>
        <dbReference type="ARBA" id="ARBA00023030"/>
    </source>
</evidence>
<dbReference type="InterPro" id="IPR029034">
    <property type="entry name" value="Cystine-knot_cytokine"/>
</dbReference>
<evidence type="ECO:0000259" key="6">
    <source>
        <dbReference type="PROSITE" id="PS50278"/>
    </source>
</evidence>
<dbReference type="GO" id="GO:0070851">
    <property type="term" value="F:growth factor receptor binding"/>
    <property type="evidence" value="ECO:0007669"/>
    <property type="project" value="TreeGrafter"/>
</dbReference>
<feature type="chain" id="PRO_5043776134" description="Platelet-derived growth factor (PDGF) family profile domain-containing protein" evidence="5">
    <location>
        <begin position="21"/>
        <end position="275"/>
    </location>
</feature>
<evidence type="ECO:0000313" key="8">
    <source>
        <dbReference type="Proteomes" id="UP001075354"/>
    </source>
</evidence>
<comment type="caution">
    <text evidence="7">The sequence shown here is derived from an EMBL/GenBank/DDBJ whole genome shotgun (WGS) entry which is preliminary data.</text>
</comment>
<dbReference type="AlphaFoldDB" id="A0AAV7XD72"/>
<keyword evidence="2 4" id="KW-0339">Growth factor</keyword>
<comment type="similarity">
    <text evidence="1 4">Belongs to the PDGF/VEGF growth factor family.</text>
</comment>
<dbReference type="GO" id="GO:0016020">
    <property type="term" value="C:membrane"/>
    <property type="evidence" value="ECO:0007669"/>
    <property type="project" value="InterPro"/>
</dbReference>
<feature type="domain" description="Platelet-derived growth factor (PDGF) family profile" evidence="6">
    <location>
        <begin position="140"/>
        <end position="206"/>
    </location>
</feature>
<dbReference type="Gene3D" id="2.10.90.10">
    <property type="entry name" value="Cystine-knot cytokines"/>
    <property type="match status" value="1"/>
</dbReference>
<dbReference type="GO" id="GO:0005615">
    <property type="term" value="C:extracellular space"/>
    <property type="evidence" value="ECO:0007669"/>
    <property type="project" value="TreeGrafter"/>
</dbReference>
<evidence type="ECO:0000256" key="1">
    <source>
        <dbReference type="ARBA" id="ARBA00006686"/>
    </source>
</evidence>
<dbReference type="InterPro" id="IPR000072">
    <property type="entry name" value="PDGF/VEGF_dom"/>
</dbReference>
<organism evidence="7 8">
    <name type="scientific">Megalurothrips usitatus</name>
    <name type="common">bean blossom thrips</name>
    <dbReference type="NCBI Taxonomy" id="439358"/>
    <lineage>
        <taxon>Eukaryota</taxon>
        <taxon>Metazoa</taxon>
        <taxon>Ecdysozoa</taxon>
        <taxon>Arthropoda</taxon>
        <taxon>Hexapoda</taxon>
        <taxon>Insecta</taxon>
        <taxon>Pterygota</taxon>
        <taxon>Neoptera</taxon>
        <taxon>Paraneoptera</taxon>
        <taxon>Thysanoptera</taxon>
        <taxon>Terebrantia</taxon>
        <taxon>Thripoidea</taxon>
        <taxon>Thripidae</taxon>
        <taxon>Megalurothrips</taxon>
    </lineage>
</organism>
<keyword evidence="8" id="KW-1185">Reference proteome</keyword>
<dbReference type="Pfam" id="PF00341">
    <property type="entry name" value="PDGF"/>
    <property type="match status" value="1"/>
</dbReference>
<dbReference type="PROSITE" id="PS50278">
    <property type="entry name" value="PDGF_2"/>
    <property type="match status" value="1"/>
</dbReference>
<dbReference type="PANTHER" id="PTHR11633:SF1">
    <property type="entry name" value="LD28763P"/>
    <property type="match status" value="1"/>
</dbReference>
<accession>A0AAV7XD72</accession>
<evidence type="ECO:0000256" key="3">
    <source>
        <dbReference type="ARBA" id="ARBA00023246"/>
    </source>
</evidence>